<gene>
    <name evidence="1" type="ORF">NEOCIP111885_00201</name>
</gene>
<sequence>MFVVYFFDNKNLLLSQLLKSVPAVGEDLTIKGRKGKVSSVNSIDEKNVHVQVALESVKKNAPIVDNSKKKKR</sequence>
<evidence type="ECO:0000313" key="1">
    <source>
        <dbReference type="EMBL" id="CAG9606513.1"/>
    </source>
</evidence>
<dbReference type="RefSeq" id="WP_230494796.1">
    <property type="nucleotide sequence ID" value="NZ_CAKJTG010000001.1"/>
</dbReference>
<dbReference type="Proteomes" id="UP000789845">
    <property type="component" value="Unassembled WGS sequence"/>
</dbReference>
<dbReference type="AlphaFoldDB" id="A0A9C7L971"/>
<accession>A0A9C7L971</accession>
<organism evidence="1 2">
    <name type="scientific">Pseudoneobacillus rhizosphaerae</name>
    <dbReference type="NCBI Taxonomy" id="2880968"/>
    <lineage>
        <taxon>Bacteria</taxon>
        <taxon>Bacillati</taxon>
        <taxon>Bacillota</taxon>
        <taxon>Bacilli</taxon>
        <taxon>Bacillales</taxon>
        <taxon>Bacillaceae</taxon>
        <taxon>Pseudoneobacillus</taxon>
    </lineage>
</organism>
<keyword evidence="2" id="KW-1185">Reference proteome</keyword>
<protein>
    <submittedName>
        <fullName evidence="1">Uncharacterized protein</fullName>
    </submittedName>
</protein>
<reference evidence="1" key="1">
    <citation type="submission" date="2021-10" db="EMBL/GenBank/DDBJ databases">
        <authorList>
            <person name="Criscuolo A."/>
        </authorList>
    </citation>
    <scope>NUCLEOTIDE SEQUENCE</scope>
    <source>
        <strain evidence="1">CIP111885</strain>
    </source>
</reference>
<evidence type="ECO:0000313" key="2">
    <source>
        <dbReference type="Proteomes" id="UP000789845"/>
    </source>
</evidence>
<proteinExistence type="predicted"/>
<comment type="caution">
    <text evidence="1">The sequence shown here is derived from an EMBL/GenBank/DDBJ whole genome shotgun (WGS) entry which is preliminary data.</text>
</comment>
<name>A0A9C7L971_9BACI</name>
<dbReference type="EMBL" id="CAKJTG010000001">
    <property type="protein sequence ID" value="CAG9606513.1"/>
    <property type="molecule type" value="Genomic_DNA"/>
</dbReference>